<sequence>MLSQKSKILLSKRAVPFLPSELVKNLQVLYCCSASYEKYTVMNHVNSNGERPISTTVEKVESWLDEHPQFVRDYFVLKATRQMVDSWLIFHSAPQHLVRETSWFTNSNSSAASPVRKTSAQELKSGTRLSRSSLDVTWPVLNATYDTNPSFWPQLLQRDAIRFCNSYVIRKILPHLWDEQEIILELVNVISTDLDPYSLCLKVLTNISIFTHADRCSLFLVGGERGDSNRCLVRELFDVPCHSIAEQIQRKEEICILWGICIVGHVGEYEESLNISDCYKNE</sequence>
<gene>
    <name evidence="1" type="primary">Pde11_1</name>
    <name evidence="1" type="ORF">CDAR_605911</name>
</gene>
<accession>A0AAV4QMH9</accession>
<evidence type="ECO:0000313" key="2">
    <source>
        <dbReference type="Proteomes" id="UP001054837"/>
    </source>
</evidence>
<name>A0AAV4QMH9_9ARAC</name>
<protein>
    <submittedName>
        <fullName evidence="1">Phosphodiesterase</fullName>
    </submittedName>
</protein>
<dbReference type="Gene3D" id="3.30.450.40">
    <property type="match status" value="1"/>
</dbReference>
<dbReference type="SUPFAM" id="SSF55781">
    <property type="entry name" value="GAF domain-like"/>
    <property type="match status" value="1"/>
</dbReference>
<comment type="caution">
    <text evidence="1">The sequence shown here is derived from an EMBL/GenBank/DDBJ whole genome shotgun (WGS) entry which is preliminary data.</text>
</comment>
<reference evidence="1 2" key="1">
    <citation type="submission" date="2021-06" db="EMBL/GenBank/DDBJ databases">
        <title>Caerostris darwini draft genome.</title>
        <authorList>
            <person name="Kono N."/>
            <person name="Arakawa K."/>
        </authorList>
    </citation>
    <scope>NUCLEOTIDE SEQUENCE [LARGE SCALE GENOMIC DNA]</scope>
</reference>
<dbReference type="AlphaFoldDB" id="A0AAV4QMH9"/>
<dbReference type="EMBL" id="BPLQ01004635">
    <property type="protein sequence ID" value="GIY09437.1"/>
    <property type="molecule type" value="Genomic_DNA"/>
</dbReference>
<proteinExistence type="predicted"/>
<dbReference type="Proteomes" id="UP001054837">
    <property type="component" value="Unassembled WGS sequence"/>
</dbReference>
<keyword evidence="2" id="KW-1185">Reference proteome</keyword>
<dbReference type="InterPro" id="IPR029016">
    <property type="entry name" value="GAF-like_dom_sf"/>
</dbReference>
<organism evidence="1 2">
    <name type="scientific">Caerostris darwini</name>
    <dbReference type="NCBI Taxonomy" id="1538125"/>
    <lineage>
        <taxon>Eukaryota</taxon>
        <taxon>Metazoa</taxon>
        <taxon>Ecdysozoa</taxon>
        <taxon>Arthropoda</taxon>
        <taxon>Chelicerata</taxon>
        <taxon>Arachnida</taxon>
        <taxon>Araneae</taxon>
        <taxon>Araneomorphae</taxon>
        <taxon>Entelegynae</taxon>
        <taxon>Araneoidea</taxon>
        <taxon>Araneidae</taxon>
        <taxon>Caerostris</taxon>
    </lineage>
</organism>
<evidence type="ECO:0000313" key="1">
    <source>
        <dbReference type="EMBL" id="GIY09437.1"/>
    </source>
</evidence>